<proteinExistence type="predicted"/>
<evidence type="ECO:0000313" key="1">
    <source>
        <dbReference type="EMBL" id="MCS7484682.1"/>
    </source>
</evidence>
<evidence type="ECO:0000313" key="2">
    <source>
        <dbReference type="Proteomes" id="UP001141259"/>
    </source>
</evidence>
<dbReference type="AlphaFoldDB" id="A0A9X3AJJ8"/>
<keyword evidence="2" id="KW-1185">Reference proteome</keyword>
<sequence>MSTEITRHLIGLPLDYGVTVDYIAALLASDPRNSTHVAAVVRVIVHDALADPFRETSANRWRGLLPAWVRPPMVGATVRRLLAAGILVGTDRYVRSTDTRGRNGGKLMPVYALNLATQPLRDHSKPLAPITQV</sequence>
<comment type="caution">
    <text evidence="1">The sequence shown here is derived from an EMBL/GenBank/DDBJ whole genome shotgun (WGS) entry which is preliminary data.</text>
</comment>
<dbReference type="RefSeq" id="WP_259630128.1">
    <property type="nucleotide sequence ID" value="NZ_JANYMP010000051.1"/>
</dbReference>
<name>A0A9X3AJJ8_9PSEU</name>
<organism evidence="1 2">
    <name type="scientific">Umezawaea endophytica</name>
    <dbReference type="NCBI Taxonomy" id="1654476"/>
    <lineage>
        <taxon>Bacteria</taxon>
        <taxon>Bacillati</taxon>
        <taxon>Actinomycetota</taxon>
        <taxon>Actinomycetes</taxon>
        <taxon>Pseudonocardiales</taxon>
        <taxon>Pseudonocardiaceae</taxon>
        <taxon>Umezawaea</taxon>
    </lineage>
</organism>
<reference evidence="1" key="1">
    <citation type="submission" date="2022-08" db="EMBL/GenBank/DDBJ databases">
        <authorList>
            <person name="Tistechok S."/>
            <person name="Samborskyy M."/>
            <person name="Roman I."/>
        </authorList>
    </citation>
    <scope>NUCLEOTIDE SEQUENCE</scope>
    <source>
        <strain evidence="1">DSM 103496</strain>
    </source>
</reference>
<dbReference type="EMBL" id="JANYMP010000051">
    <property type="protein sequence ID" value="MCS7484682.1"/>
    <property type="molecule type" value="Genomic_DNA"/>
</dbReference>
<gene>
    <name evidence="1" type="ORF">NZH93_48310</name>
</gene>
<accession>A0A9X3AJJ8</accession>
<protein>
    <submittedName>
        <fullName evidence="1">Uncharacterized protein</fullName>
    </submittedName>
</protein>
<dbReference type="Proteomes" id="UP001141259">
    <property type="component" value="Unassembled WGS sequence"/>
</dbReference>